<feature type="region of interest" description="Disordered" evidence="1">
    <location>
        <begin position="1"/>
        <end position="135"/>
    </location>
</feature>
<dbReference type="OrthoDB" id="265030at2759"/>
<proteinExistence type="predicted"/>
<dbReference type="EMBL" id="FR799583">
    <property type="protein sequence ID" value="CBZ29273.1"/>
    <property type="molecule type" value="Genomic_DNA"/>
</dbReference>
<feature type="compositionally biased region" description="Basic residues" evidence="1">
    <location>
        <begin position="582"/>
        <end position="591"/>
    </location>
</feature>
<dbReference type="Proteomes" id="UP000007259">
    <property type="component" value="Chromosome 30"/>
</dbReference>
<accession>E9B216</accession>
<feature type="region of interest" description="Disordered" evidence="1">
    <location>
        <begin position="504"/>
        <end position="633"/>
    </location>
</feature>
<feature type="compositionally biased region" description="Basic residues" evidence="1">
    <location>
        <begin position="546"/>
        <end position="556"/>
    </location>
</feature>
<feature type="compositionally biased region" description="Acidic residues" evidence="1">
    <location>
        <begin position="610"/>
        <end position="621"/>
    </location>
</feature>
<dbReference type="OMA" id="EYFLPDW"/>
<dbReference type="VEuPathDB" id="TriTrypDB:LmxM.30.2160"/>
<dbReference type="GeneID" id="13451980"/>
<dbReference type="PhylomeDB" id="E9B216"/>
<sequence length="823" mass="88224">MKAQRKHSKEESAPPYFGTTSVALHSREEMPPKRSKNSKPRSPQLKKRSSSKSSRLAVEAKATTKANTACGKARQGPNQNSGKRDPHTKSSPPRRESGKVAIVLRGSRPQDAPTKNDEDAPSSTSPLFEPIGASPFVVPERSQASDGEYFLPDWSVSSEAPPAIHRAGFPLNRPSSELRRNSLNANSSSNAVPHTIDGTLREYMDMSGSWALQSQKAFLWGTSPKAAPKRPKGSSANPSTVRCYSQYPMACSDSSSLLLSAPYQVQPRRKVARTAPSDLNPENFYPPFLMGPPSDHHQRTVGSCNASRQLRSRSGVANGDVAATSSKREGFLKLCSDSITGFNDSHADDVSPLPTQRTSRAVDAASLRTLSSAFFSTTSRSPSQSLFRAPMSMSPYATVCSTTNGFDKGSVVWKSMYGTDKDGDDDESSLVPGRHGTGAAARRGTGCRYPTSFHSSTGLLPLSASDPNGGGAGAEERPARRHGNVSSLYGCLLDGAAVVLSSSSDDGGVDAKDHDYRTSSSTPPGQCGTLERKRTMNAPGWMMKTGKSRPCGKRGGTRGGSDSDSDDEDVERRQSLSPTSTSKRKGRGKTAHRSDVDSHRDEVAVRNDTNSDEDADAEGDSEGSSTPPSRQTALQRILSGMEKPSHSEEVDKEVAVQEERPTLRISPSLPSRSGACRGSSNVHHRVSPAVTDCRRPVSVHYYGPLRANMMPPGSYRGLCAGHGAQAAAYLHSRGIYQPLSLSPSPQNESVWHAQLADFTSPSTNMSCGAYTSPAPGIVPAVCRSSPPMFRQTVKTVAVHELLGLDPEAEIIFVKSPVWKRLPL</sequence>
<reference evidence="2 3" key="1">
    <citation type="journal article" date="2011" name="Genome Res.">
        <title>Chromosome and gene copy number variation allow major structural change between species and strains of Leishmania.</title>
        <authorList>
            <person name="Rogers M.B."/>
            <person name="Hilley J.D."/>
            <person name="Dickens N.J."/>
            <person name="Wilkes J."/>
            <person name="Bates P.A."/>
            <person name="Depledge D.P."/>
            <person name="Harris D."/>
            <person name="Her Y."/>
            <person name="Herzyk P."/>
            <person name="Imamura H."/>
            <person name="Otto T.D."/>
            <person name="Sanders M."/>
            <person name="Seeger K."/>
            <person name="Dujardin J.C."/>
            <person name="Berriman M."/>
            <person name="Smith D.F."/>
            <person name="Hertz-Fowler C."/>
            <person name="Mottram J.C."/>
        </authorList>
    </citation>
    <scope>NUCLEOTIDE SEQUENCE [LARGE SCALE GENOMIC DNA]</scope>
    <source>
        <strain evidence="2 3">MHOM/GT/2001/U1103</strain>
    </source>
</reference>
<feature type="compositionally biased region" description="Low complexity" evidence="1">
    <location>
        <begin position="433"/>
        <end position="446"/>
    </location>
</feature>
<evidence type="ECO:0000313" key="3">
    <source>
        <dbReference type="Proteomes" id="UP000007259"/>
    </source>
</evidence>
<organism evidence="2 3">
    <name type="scientific">Leishmania mexicana (strain MHOM/GT/2001/U1103)</name>
    <dbReference type="NCBI Taxonomy" id="929439"/>
    <lineage>
        <taxon>Eukaryota</taxon>
        <taxon>Discoba</taxon>
        <taxon>Euglenozoa</taxon>
        <taxon>Kinetoplastea</taxon>
        <taxon>Metakinetoplastina</taxon>
        <taxon>Trypanosomatida</taxon>
        <taxon>Trypanosomatidae</taxon>
        <taxon>Leishmaniinae</taxon>
        <taxon>Leishmania</taxon>
    </lineage>
</organism>
<dbReference type="RefSeq" id="XP_003877736.1">
    <property type="nucleotide sequence ID" value="XM_003877687.1"/>
</dbReference>
<feature type="region of interest" description="Disordered" evidence="1">
    <location>
        <begin position="421"/>
        <end position="481"/>
    </location>
</feature>
<feature type="compositionally biased region" description="Basic residues" evidence="1">
    <location>
        <begin position="33"/>
        <end position="50"/>
    </location>
</feature>
<feature type="compositionally biased region" description="Basic and acidic residues" evidence="1">
    <location>
        <begin position="592"/>
        <end position="605"/>
    </location>
</feature>
<protein>
    <submittedName>
        <fullName evidence="2">Uncharacterized protein</fullName>
    </submittedName>
</protein>
<dbReference type="KEGG" id="lmi:LMXM_30_2160"/>
<keyword evidence="3" id="KW-1185">Reference proteome</keyword>
<dbReference type="AlphaFoldDB" id="E9B216"/>
<gene>
    <name evidence="2" type="ORF">LMXM_30_2160</name>
</gene>
<evidence type="ECO:0000256" key="1">
    <source>
        <dbReference type="SAM" id="MobiDB-lite"/>
    </source>
</evidence>
<name>E9B216_LEIMU</name>
<evidence type="ECO:0000313" key="2">
    <source>
        <dbReference type="EMBL" id="CBZ29273.1"/>
    </source>
</evidence>
<feature type="compositionally biased region" description="Basic and acidic residues" evidence="1">
    <location>
        <begin position="82"/>
        <end position="98"/>
    </location>
</feature>